<reference evidence="1" key="1">
    <citation type="journal article" date="2021" name="Proc. Natl. Acad. Sci. U.S.A.">
        <title>A Catalog of Tens of Thousands of Viruses from Human Metagenomes Reveals Hidden Associations with Chronic Diseases.</title>
        <authorList>
            <person name="Tisza M.J."/>
            <person name="Buck C.B."/>
        </authorList>
    </citation>
    <scope>NUCLEOTIDE SEQUENCE</scope>
    <source>
        <strain evidence="1">Ct7EW56</strain>
    </source>
</reference>
<name>A0A8S5LRN3_9CAUD</name>
<dbReference type="EMBL" id="BK015904">
    <property type="protein sequence ID" value="DAD72689.1"/>
    <property type="molecule type" value="Genomic_DNA"/>
</dbReference>
<sequence>MGEVKNMFDLSKLHLEDELNEDVSFEEGLAEYVENTKDASVDTLAGEFKDFPMFKLYAGAVRGGADVETTTRLIGSMILGRSITDEKFRDRFYKASSDLTFSTIDEIMRKEIQHEKDKN</sequence>
<proteinExistence type="predicted"/>
<organism evidence="1">
    <name type="scientific">Siphoviridae sp. ct7EW56</name>
    <dbReference type="NCBI Taxonomy" id="2827562"/>
    <lineage>
        <taxon>Viruses</taxon>
        <taxon>Duplodnaviria</taxon>
        <taxon>Heunggongvirae</taxon>
        <taxon>Uroviricota</taxon>
        <taxon>Caudoviricetes</taxon>
    </lineage>
</organism>
<protein>
    <submittedName>
        <fullName evidence="1">Uncharacterized protein</fullName>
    </submittedName>
</protein>
<evidence type="ECO:0000313" key="1">
    <source>
        <dbReference type="EMBL" id="DAD72689.1"/>
    </source>
</evidence>
<accession>A0A8S5LRN3</accession>